<keyword evidence="3" id="KW-1185">Reference proteome</keyword>
<sequence length="165" mass="19149">MLLPHRQRNNTMFSSCKTFEIPLSILFLLIRLFEVNCMCFMLHVTDEERTCAELANLGKTPVLEFYQTNSESPKFVDYLDCVFLKWNFTTPTGSILFDNIIVSRGLAWKMSRMCEDTFSLIIELTEEFKKSAIFCKENPPSVLSPFTVRKCISENYRLSSRAVKT</sequence>
<reference evidence="2" key="3">
    <citation type="submission" date="2019-08" db="EMBL/GenBank/DDBJ databases">
        <authorList>
            <consortium name="Photinus pyralis genome working group"/>
            <person name="Fallon T.R."/>
            <person name="Sander Lower S.E."/>
            <person name="Weng J.-K."/>
        </authorList>
    </citation>
    <scope>NUCLEOTIDE SEQUENCE</scope>
    <source>
        <strain evidence="2">1611_PpyrPB1</strain>
        <tissue evidence="2">Whole body</tissue>
    </source>
</reference>
<dbReference type="EMBL" id="VVIM01000011">
    <property type="protein sequence ID" value="KAB0791663.1"/>
    <property type="molecule type" value="Genomic_DNA"/>
</dbReference>
<gene>
    <name evidence="2" type="ORF">PPYR_03463</name>
</gene>
<proteinExistence type="predicted"/>
<dbReference type="EMBL" id="GEZM01053612">
    <property type="protein sequence ID" value="JAV73997.1"/>
    <property type="molecule type" value="Transcribed_RNA"/>
</dbReference>
<dbReference type="Proteomes" id="UP000327044">
    <property type="component" value="Unassembled WGS sequence"/>
</dbReference>
<evidence type="ECO:0000313" key="3">
    <source>
        <dbReference type="Proteomes" id="UP000327044"/>
    </source>
</evidence>
<reference evidence="1" key="1">
    <citation type="journal article" date="2016" name="Sci. Rep.">
        <title>Molecular characterization of firefly nuptial gifts: a multi-omics approach sheds light on postcopulatory sexual selection.</title>
        <authorList>
            <person name="Al-Wathiqui N."/>
            <person name="Fallon T.R."/>
            <person name="South A."/>
            <person name="Weng J.K."/>
            <person name="Lewis S.M."/>
        </authorList>
    </citation>
    <scope>NUCLEOTIDE SEQUENCE</scope>
</reference>
<name>A0A1Y1LSM2_PHOPY</name>
<dbReference type="InParanoid" id="A0A1Y1LSM2"/>
<protein>
    <submittedName>
        <fullName evidence="1">Uncharacterized protein</fullName>
    </submittedName>
</protein>
<dbReference type="InterPro" id="IPR036728">
    <property type="entry name" value="PBP_GOBP_sf"/>
</dbReference>
<organism evidence="1">
    <name type="scientific">Photinus pyralis</name>
    <name type="common">Common eastern firefly</name>
    <name type="synonym">Lampyris pyralis</name>
    <dbReference type="NCBI Taxonomy" id="7054"/>
    <lineage>
        <taxon>Eukaryota</taxon>
        <taxon>Metazoa</taxon>
        <taxon>Ecdysozoa</taxon>
        <taxon>Arthropoda</taxon>
        <taxon>Hexapoda</taxon>
        <taxon>Insecta</taxon>
        <taxon>Pterygota</taxon>
        <taxon>Neoptera</taxon>
        <taxon>Endopterygota</taxon>
        <taxon>Coleoptera</taxon>
        <taxon>Polyphaga</taxon>
        <taxon>Elateriformia</taxon>
        <taxon>Elateroidea</taxon>
        <taxon>Lampyridae</taxon>
        <taxon>Lampyrinae</taxon>
        <taxon>Photinus</taxon>
    </lineage>
</organism>
<evidence type="ECO:0000313" key="2">
    <source>
        <dbReference type="EMBL" id="KAB0791663.1"/>
    </source>
</evidence>
<reference evidence="2 3" key="2">
    <citation type="journal article" date="2018" name="Elife">
        <title>Firefly genomes illuminate parallel origins of bioluminescence in beetles.</title>
        <authorList>
            <person name="Fallon T.R."/>
            <person name="Lower S.E."/>
            <person name="Chang C.H."/>
            <person name="Bessho-Uehara M."/>
            <person name="Martin G.J."/>
            <person name="Bewick A.J."/>
            <person name="Behringer M."/>
            <person name="Debat H.J."/>
            <person name="Wong I."/>
            <person name="Day J.C."/>
            <person name="Suvorov A."/>
            <person name="Silva C.J."/>
            <person name="Stanger-Hall K.F."/>
            <person name="Hall D.W."/>
            <person name="Schmitz R.J."/>
            <person name="Nelson D.R."/>
            <person name="Lewis S.M."/>
            <person name="Shigenobu S."/>
            <person name="Bybee S.M."/>
            <person name="Larracuente A.M."/>
            <person name="Oba Y."/>
            <person name="Weng J.K."/>
        </authorList>
    </citation>
    <scope>NUCLEOTIDE SEQUENCE [LARGE SCALE GENOMIC DNA]</scope>
    <source>
        <strain evidence="2">1611_PpyrPB1</strain>
        <tissue evidence="2">Whole body</tissue>
    </source>
</reference>
<evidence type="ECO:0000313" key="1">
    <source>
        <dbReference type="EMBL" id="JAV73997.1"/>
    </source>
</evidence>
<dbReference type="GO" id="GO:0005549">
    <property type="term" value="F:odorant binding"/>
    <property type="evidence" value="ECO:0007669"/>
    <property type="project" value="InterPro"/>
</dbReference>
<dbReference type="AlphaFoldDB" id="A0A1Y1LSM2"/>
<accession>A0A1Y1LSM2</accession>
<dbReference type="SUPFAM" id="SSF47565">
    <property type="entry name" value="Insect pheromone/odorant-binding proteins"/>
    <property type="match status" value="1"/>
</dbReference>